<name>A0ABD3XJD2_SINWO</name>
<gene>
    <name evidence="14" type="ORF">ACJMK2_026369</name>
</gene>
<dbReference type="InterPro" id="IPR039398">
    <property type="entry name" value="Deltex_fam"/>
</dbReference>
<comment type="subcellular location">
    <subcellularLocation>
        <location evidence="9">Cytoplasm</location>
    </subcellularLocation>
</comment>
<protein>
    <recommendedName>
        <fullName evidence="9">E3 ubiquitin-protein ligase</fullName>
        <ecNumber evidence="9">2.3.2.27</ecNumber>
    </recommendedName>
</protein>
<comment type="pathway">
    <text evidence="2 9">Protein modification; protein ubiquitination.</text>
</comment>
<dbReference type="InterPro" id="IPR039399">
    <property type="entry name" value="Deltex_C_sf"/>
</dbReference>
<dbReference type="SMART" id="SM00502">
    <property type="entry name" value="BBC"/>
    <property type="match status" value="1"/>
</dbReference>
<keyword evidence="10" id="KW-0175">Coiled coil</keyword>
<keyword evidence="6 8" id="KW-0863">Zinc-finger</keyword>
<keyword evidence="9" id="KW-0963">Cytoplasm</keyword>
<evidence type="ECO:0000259" key="13">
    <source>
        <dbReference type="PROSITE" id="PS50119"/>
    </source>
</evidence>
<dbReference type="CDD" id="cd09633">
    <property type="entry name" value="Deltex_C"/>
    <property type="match status" value="1"/>
</dbReference>
<dbReference type="CDD" id="cd19757">
    <property type="entry name" value="Bbox1"/>
    <property type="match status" value="1"/>
</dbReference>
<dbReference type="InterPro" id="IPR039396">
    <property type="entry name" value="Deltex_C"/>
</dbReference>
<evidence type="ECO:0000256" key="5">
    <source>
        <dbReference type="ARBA" id="ARBA00022723"/>
    </source>
</evidence>
<dbReference type="PROSITE" id="PS50119">
    <property type="entry name" value="ZF_BBOX"/>
    <property type="match status" value="1"/>
</dbReference>
<evidence type="ECO:0000256" key="11">
    <source>
        <dbReference type="SAM" id="MobiDB-lite"/>
    </source>
</evidence>
<evidence type="ECO:0000256" key="4">
    <source>
        <dbReference type="ARBA" id="ARBA00022679"/>
    </source>
</evidence>
<evidence type="ECO:0000256" key="3">
    <source>
        <dbReference type="ARBA" id="ARBA00009413"/>
    </source>
</evidence>
<dbReference type="SUPFAM" id="SSF57845">
    <property type="entry name" value="B-box zinc-binding domain"/>
    <property type="match status" value="1"/>
</dbReference>
<dbReference type="Pfam" id="PF00097">
    <property type="entry name" value="zf-C3HC4"/>
    <property type="match status" value="1"/>
</dbReference>
<dbReference type="GO" id="GO:0016567">
    <property type="term" value="P:protein ubiquitination"/>
    <property type="evidence" value="ECO:0007669"/>
    <property type="project" value="UniProtKB-UniRule"/>
</dbReference>
<dbReference type="Gene3D" id="3.30.390.130">
    <property type="match status" value="1"/>
</dbReference>
<organism evidence="14 15">
    <name type="scientific">Sinanodonta woodiana</name>
    <name type="common">Chinese pond mussel</name>
    <name type="synonym">Anodonta woodiana</name>
    <dbReference type="NCBI Taxonomy" id="1069815"/>
    <lineage>
        <taxon>Eukaryota</taxon>
        <taxon>Metazoa</taxon>
        <taxon>Spiralia</taxon>
        <taxon>Lophotrochozoa</taxon>
        <taxon>Mollusca</taxon>
        <taxon>Bivalvia</taxon>
        <taxon>Autobranchia</taxon>
        <taxon>Heteroconchia</taxon>
        <taxon>Palaeoheterodonta</taxon>
        <taxon>Unionida</taxon>
        <taxon>Unionoidea</taxon>
        <taxon>Unionidae</taxon>
        <taxon>Unioninae</taxon>
        <taxon>Sinanodonta</taxon>
    </lineage>
</organism>
<dbReference type="GO" id="GO:0008270">
    <property type="term" value="F:zinc ion binding"/>
    <property type="evidence" value="ECO:0007669"/>
    <property type="project" value="UniProtKB-KW"/>
</dbReference>
<evidence type="ECO:0000313" key="15">
    <source>
        <dbReference type="Proteomes" id="UP001634394"/>
    </source>
</evidence>
<evidence type="ECO:0000256" key="10">
    <source>
        <dbReference type="SAM" id="Coils"/>
    </source>
</evidence>
<dbReference type="InterPro" id="IPR003649">
    <property type="entry name" value="Bbox_C"/>
</dbReference>
<dbReference type="InterPro" id="IPR017907">
    <property type="entry name" value="Znf_RING_CS"/>
</dbReference>
<comment type="caution">
    <text evidence="14">The sequence shown here is derived from an EMBL/GenBank/DDBJ whole genome shotgun (WGS) entry which is preliminary data.</text>
</comment>
<dbReference type="SMART" id="SM00184">
    <property type="entry name" value="RING"/>
    <property type="match status" value="1"/>
</dbReference>
<dbReference type="GO" id="GO:0005737">
    <property type="term" value="C:cytoplasm"/>
    <property type="evidence" value="ECO:0007669"/>
    <property type="project" value="UniProtKB-SubCell"/>
</dbReference>
<dbReference type="EC" id="2.3.2.27" evidence="9"/>
<dbReference type="InterPro" id="IPR001841">
    <property type="entry name" value="Znf_RING"/>
</dbReference>
<feature type="domain" description="B box-type" evidence="13">
    <location>
        <begin position="99"/>
        <end position="145"/>
    </location>
</feature>
<keyword evidence="4 9" id="KW-0808">Transferase</keyword>
<comment type="catalytic activity">
    <reaction evidence="1 9">
        <text>S-ubiquitinyl-[E2 ubiquitin-conjugating enzyme]-L-cysteine + [acceptor protein]-L-lysine = [E2 ubiquitin-conjugating enzyme]-L-cysteine + N(6)-ubiquitinyl-[acceptor protein]-L-lysine.</text>
        <dbReference type="EC" id="2.3.2.27"/>
    </reaction>
</comment>
<evidence type="ECO:0000256" key="1">
    <source>
        <dbReference type="ARBA" id="ARBA00000900"/>
    </source>
</evidence>
<evidence type="ECO:0000313" key="14">
    <source>
        <dbReference type="EMBL" id="KAL3886371.1"/>
    </source>
</evidence>
<evidence type="ECO:0000256" key="2">
    <source>
        <dbReference type="ARBA" id="ARBA00004906"/>
    </source>
</evidence>
<keyword evidence="7 9" id="KW-0862">Zinc</keyword>
<dbReference type="Pfam" id="PF18102">
    <property type="entry name" value="DTC"/>
    <property type="match status" value="1"/>
</dbReference>
<evidence type="ECO:0000259" key="12">
    <source>
        <dbReference type="PROSITE" id="PS50089"/>
    </source>
</evidence>
<reference evidence="14 15" key="1">
    <citation type="submission" date="2024-11" db="EMBL/GenBank/DDBJ databases">
        <title>Chromosome-level genome assembly of the freshwater bivalve Anodonta woodiana.</title>
        <authorList>
            <person name="Chen X."/>
        </authorList>
    </citation>
    <scope>NUCLEOTIDE SEQUENCE [LARGE SCALE GENOMIC DNA]</scope>
    <source>
        <strain evidence="14">MN2024</strain>
        <tissue evidence="14">Gills</tissue>
    </source>
</reference>
<dbReference type="InterPro" id="IPR018957">
    <property type="entry name" value="Znf_C3HC4_RING-type"/>
</dbReference>
<dbReference type="InterPro" id="IPR000315">
    <property type="entry name" value="Znf_B-box"/>
</dbReference>
<dbReference type="InterPro" id="IPR013083">
    <property type="entry name" value="Znf_RING/FYVE/PHD"/>
</dbReference>
<dbReference type="CDD" id="cd16579">
    <property type="entry name" value="RING-HC_PML_C-V"/>
    <property type="match status" value="1"/>
</dbReference>
<evidence type="ECO:0000256" key="6">
    <source>
        <dbReference type="ARBA" id="ARBA00022771"/>
    </source>
</evidence>
<dbReference type="PROSITE" id="PS50089">
    <property type="entry name" value="ZF_RING_2"/>
    <property type="match status" value="1"/>
</dbReference>
<feature type="coiled-coil region" evidence="10">
    <location>
        <begin position="234"/>
        <end position="268"/>
    </location>
</feature>
<feature type="domain" description="RING-type" evidence="12">
    <location>
        <begin position="24"/>
        <end position="67"/>
    </location>
</feature>
<dbReference type="Proteomes" id="UP001634394">
    <property type="component" value="Unassembled WGS sequence"/>
</dbReference>
<evidence type="ECO:0000256" key="9">
    <source>
        <dbReference type="RuleBase" id="RU367105"/>
    </source>
</evidence>
<feature type="region of interest" description="Disordered" evidence="11">
    <location>
        <begin position="477"/>
        <end position="527"/>
    </location>
</feature>
<dbReference type="EMBL" id="JBJQND010000002">
    <property type="protein sequence ID" value="KAL3886371.1"/>
    <property type="molecule type" value="Genomic_DNA"/>
</dbReference>
<dbReference type="GO" id="GO:0061630">
    <property type="term" value="F:ubiquitin protein ligase activity"/>
    <property type="evidence" value="ECO:0007669"/>
    <property type="project" value="UniProtKB-UniRule"/>
</dbReference>
<feature type="compositionally biased region" description="Low complexity" evidence="11">
    <location>
        <begin position="502"/>
        <end position="511"/>
    </location>
</feature>
<keyword evidence="15" id="KW-1185">Reference proteome</keyword>
<proteinExistence type="inferred from homology"/>
<comment type="similarity">
    <text evidence="3 9">Belongs to the Deltex family.</text>
</comment>
<dbReference type="Gene3D" id="3.30.160.60">
    <property type="entry name" value="Classic Zinc Finger"/>
    <property type="match status" value="1"/>
</dbReference>
<dbReference type="AlphaFoldDB" id="A0ABD3XJD2"/>
<dbReference type="PROSITE" id="PS00518">
    <property type="entry name" value="ZF_RING_1"/>
    <property type="match status" value="1"/>
</dbReference>
<evidence type="ECO:0000256" key="8">
    <source>
        <dbReference type="PROSITE-ProRule" id="PRU00024"/>
    </source>
</evidence>
<accession>A0ABD3XJD2</accession>
<dbReference type="SUPFAM" id="SSF57850">
    <property type="entry name" value="RING/U-box"/>
    <property type="match status" value="1"/>
</dbReference>
<dbReference type="PANTHER" id="PTHR12622">
    <property type="entry name" value="DELTEX-RELATED"/>
    <property type="match status" value="1"/>
</dbReference>
<evidence type="ECO:0000256" key="7">
    <source>
        <dbReference type="ARBA" id="ARBA00022833"/>
    </source>
</evidence>
<feature type="compositionally biased region" description="Basic and acidic residues" evidence="11">
    <location>
        <begin position="477"/>
        <end position="495"/>
    </location>
</feature>
<keyword evidence="5 9" id="KW-0479">Metal-binding</keyword>
<sequence length="659" mass="73872">MAEAPATLSDHKYIEELKERFLICCVCHEEFDEITHQPRLLSCLHSVCFTCLEKLVKDEKVKCPICSDNTAIPGNDLNAIRKDNTRRDLLDFVSVRTEATDIKCTQCEKGSAVSRCSECKDFLCKECTHAHEITKMTKSHPVSTFDKLLHMSLTEFSGNLKCQKSGHDQYTLDLYCTKDGCRHPICTLCALTEHKEANGHLVKDVTETYKKEINETKEILTRAVEIKKDVEKVVNEVKDEIHNVETCAMNLENNIKAAFNNCRKMLDRREQELIQEVKQHCQGKVKTLSQQKISLDEFKTELNDSISFTNGVLSGYSPTAFLQVHLRINERHEQLYAKRFDQCPHATANMMFNPVNMGAEFQKHVFTLGHVESFDIYPAHCKIETSDGLVGQPSNVIKVFLFDRDRRPFPEEKADVQVRILDTSSQPLTPFYAAIYSKPDKAFVQEVTGDEPGDFMAEVYVCGNGIGDKLMFKIKDSKSGASGDEKGARAREPRPQKKLTKVESTVTESTSGMNEKVGRGKQPPGTMDIRVEATPNLPGYDGCGTIVITYTFQGGVQGKDDPNPMKPYSGTKRTAYLPDNKKGQKITKLLKVAFDKGLLFVIGVSQTTGVENCIVWNGVLHKTNRHGGPQMFGYPDAEYLDQVLGQLAAKGVTEADLPK</sequence>
<dbReference type="Gene3D" id="3.30.40.10">
    <property type="entry name" value="Zinc/RING finger domain, C3HC4 (zinc finger)"/>
    <property type="match status" value="1"/>
</dbReference>